<gene>
    <name evidence="2" type="ORF">SS136_030</name>
</gene>
<organism evidence="2 3">
    <name type="scientific">Haloarcula californiae icosahedral virus 1</name>
    <dbReference type="NCBI Taxonomy" id="1735722"/>
    <lineage>
        <taxon>Viruses</taxon>
        <taxon>Singelaviria</taxon>
        <taxon>Helvetiavirae</taxon>
        <taxon>Dividoviricota</taxon>
        <taxon>Laserviricetes</taxon>
        <taxon>Halopanivirales</taxon>
        <taxon>Sphaerolipoviridae</taxon>
        <taxon>Alphasphaerolipovirus</taxon>
        <taxon>Alphasphaerolipovirus viikkii</taxon>
    </lineage>
</organism>
<sequence length="109" mass="11772">MSAAGTLVSQFVLPLAVLVSAAATTTTAAFAWKLYQAVNTHERALFGEPEVNGHDGIVKAVNENSERSEVNRRVLRANDMVPPQGDFYRGGGRPPRQTEDESDDEQAAT</sequence>
<dbReference type="GeneID" id="28619840"/>
<accession>A0A1C7A3S0</accession>
<feature type="region of interest" description="Disordered" evidence="1">
    <location>
        <begin position="77"/>
        <end position="109"/>
    </location>
</feature>
<evidence type="ECO:0000256" key="1">
    <source>
        <dbReference type="SAM" id="MobiDB-lite"/>
    </source>
</evidence>
<dbReference type="RefSeq" id="YP_009272850.1">
    <property type="nucleotide sequence ID" value="NC_030848.1"/>
</dbReference>
<dbReference type="Proteomes" id="UP000208062">
    <property type="component" value="Segment"/>
</dbReference>
<dbReference type="KEGG" id="vg:28619840"/>
<evidence type="ECO:0000313" key="2">
    <source>
        <dbReference type="EMBL" id="ALJ99693.1"/>
    </source>
</evidence>
<name>A0A1C7A3S0_9VIRU</name>
<protein>
    <submittedName>
        <fullName evidence="2">Uncharacterized protein</fullName>
    </submittedName>
</protein>
<dbReference type="OrthoDB" id="25954at10239"/>
<feature type="compositionally biased region" description="Acidic residues" evidence="1">
    <location>
        <begin position="100"/>
        <end position="109"/>
    </location>
</feature>
<keyword evidence="3" id="KW-1185">Reference proteome</keyword>
<dbReference type="EMBL" id="KT809302">
    <property type="protein sequence ID" value="ALJ99693.1"/>
    <property type="molecule type" value="Genomic_DNA"/>
</dbReference>
<proteinExistence type="predicted"/>
<evidence type="ECO:0000313" key="3">
    <source>
        <dbReference type="Proteomes" id="UP000208062"/>
    </source>
</evidence>
<reference evidence="2 3" key="1">
    <citation type="journal article" date="2016" name="MBio">
        <title>Archaeal Haloarcula californiae Icosahedral Virus 1 Highlights Conserved Elements in Icosahedral Membrane-Containing DNA Viruses from Extreme Environments.</title>
        <authorList>
            <person name="Demina T.A."/>
            <person name="Pietila M.K."/>
            <person name="Svirskaite J."/>
            <person name="Ravantti J.J."/>
            <person name="Atanasova N.S."/>
            <person name="Bamford D.H."/>
            <person name="Oksanen H.M."/>
        </authorList>
    </citation>
    <scope>NUCLEOTIDE SEQUENCE [LARGE SCALE GENOMIC DNA]</scope>
    <source>
        <strain evidence="2 3">SS13-6</strain>
    </source>
</reference>